<dbReference type="GO" id="GO:0005737">
    <property type="term" value="C:cytoplasm"/>
    <property type="evidence" value="ECO:0007669"/>
    <property type="project" value="TreeGrafter"/>
</dbReference>
<protein>
    <submittedName>
        <fullName evidence="2">Uncharacterized protein ALNC14_055040</fullName>
    </submittedName>
</protein>
<reference evidence="2" key="2">
    <citation type="submission" date="2011-02" db="EMBL/GenBank/DDBJ databases">
        <authorList>
            <person name="MacLean D."/>
        </authorList>
    </citation>
    <scope>NUCLEOTIDE SEQUENCE</scope>
</reference>
<dbReference type="Gene3D" id="3.30.200.20">
    <property type="entry name" value="Phosphorylase Kinase, domain 1"/>
    <property type="match status" value="1"/>
</dbReference>
<comment type="similarity">
    <text evidence="1">Belongs to the choline/ethanolamine kinase family.</text>
</comment>
<dbReference type="Gene3D" id="3.90.1200.10">
    <property type="match status" value="1"/>
</dbReference>
<evidence type="ECO:0000256" key="1">
    <source>
        <dbReference type="ARBA" id="ARBA00038211"/>
    </source>
</evidence>
<dbReference type="InterPro" id="IPR011009">
    <property type="entry name" value="Kinase-like_dom_sf"/>
</dbReference>
<dbReference type="PANTHER" id="PTHR22603:SF93">
    <property type="entry name" value="RE24176P"/>
    <property type="match status" value="1"/>
</dbReference>
<dbReference type="Pfam" id="PF01633">
    <property type="entry name" value="Choline_kinase"/>
    <property type="match status" value="1"/>
</dbReference>
<gene>
    <name evidence="2" type="ORF">ALNC14_055040</name>
</gene>
<organism evidence="2">
    <name type="scientific">Albugo laibachii Nc14</name>
    <dbReference type="NCBI Taxonomy" id="890382"/>
    <lineage>
        <taxon>Eukaryota</taxon>
        <taxon>Sar</taxon>
        <taxon>Stramenopiles</taxon>
        <taxon>Oomycota</taxon>
        <taxon>Peronosporomycetes</taxon>
        <taxon>Albuginales</taxon>
        <taxon>Albuginaceae</taxon>
        <taxon>Albugo</taxon>
    </lineage>
</organism>
<evidence type="ECO:0000313" key="2">
    <source>
        <dbReference type="EMBL" id="CCA19361.1"/>
    </source>
</evidence>
<dbReference type="CDD" id="cd05157">
    <property type="entry name" value="ETNK_euk"/>
    <property type="match status" value="1"/>
</dbReference>
<dbReference type="GO" id="GO:0004103">
    <property type="term" value="F:choline kinase activity"/>
    <property type="evidence" value="ECO:0007669"/>
    <property type="project" value="TreeGrafter"/>
</dbReference>
<dbReference type="SUPFAM" id="SSF56112">
    <property type="entry name" value="Protein kinase-like (PK-like)"/>
    <property type="match status" value="1"/>
</dbReference>
<proteinExistence type="inferred from homology"/>
<dbReference type="HOGENOM" id="CLU_012712_0_2_1"/>
<name>F0WDT4_9STRA</name>
<accession>F0WDT4</accession>
<sequence length="353" mass="40491">MRPTKRIIVKPFLAAVRALEREKQQLHSSIVSSLSTCTSGWDAVRSEDVNITHIGGAMTNLIFHASKPNGDNADVIVRIYGEGTESFFSRMEEIRVFQLLSAQNIGVALLGEFENGRVEKRIDGFAINAKMMRNEAVSHQIAQQLRRFHELDVDMEKKPRWDTELHRLLSLARTKYPDRIFDTEDAKSFFDQFACDIGDTEKYLMSIPSPLVLSHNDLQYGNIMSLKDQSVVLIDFEYCSYNPRGFDIGNHFCEWAFDYHKSINPHIGDFSKYPSITQQRHFCRAYLTSGQAIIPEEQVDALCVEANAYAQASHLLWALWGLIQASQSEIDFDYLSYAQCRYEAFKKRQMEGM</sequence>
<dbReference type="EMBL" id="FR824114">
    <property type="protein sequence ID" value="CCA19361.1"/>
    <property type="molecule type" value="Genomic_DNA"/>
</dbReference>
<dbReference type="PANTHER" id="PTHR22603">
    <property type="entry name" value="CHOLINE/ETHANOALAMINE KINASE"/>
    <property type="match status" value="1"/>
</dbReference>
<dbReference type="AlphaFoldDB" id="F0WDT4"/>
<reference evidence="2" key="1">
    <citation type="journal article" date="2011" name="PLoS Biol.">
        <title>Gene gain and loss during evolution of obligate parasitism in the white rust pathogen of Arabidopsis thaliana.</title>
        <authorList>
            <person name="Kemen E."/>
            <person name="Gardiner A."/>
            <person name="Schultz-Larsen T."/>
            <person name="Kemen A.C."/>
            <person name="Balmuth A.L."/>
            <person name="Robert-Seilaniantz A."/>
            <person name="Bailey K."/>
            <person name="Holub E."/>
            <person name="Studholme D.J."/>
            <person name="Maclean D."/>
            <person name="Jones J.D."/>
        </authorList>
    </citation>
    <scope>NUCLEOTIDE SEQUENCE</scope>
</reference>
<dbReference type="GO" id="GO:0006646">
    <property type="term" value="P:phosphatidylethanolamine biosynthetic process"/>
    <property type="evidence" value="ECO:0007669"/>
    <property type="project" value="TreeGrafter"/>
</dbReference>
<dbReference type="GO" id="GO:0004305">
    <property type="term" value="F:ethanolamine kinase activity"/>
    <property type="evidence" value="ECO:0007669"/>
    <property type="project" value="TreeGrafter"/>
</dbReference>